<dbReference type="AlphaFoldDB" id="A0A016VMP4"/>
<dbReference type="Gene3D" id="3.30.420.10">
    <property type="entry name" value="Ribonuclease H-like superfamily/Ribonuclease H"/>
    <property type="match status" value="1"/>
</dbReference>
<dbReference type="GO" id="GO:0015074">
    <property type="term" value="P:DNA integration"/>
    <property type="evidence" value="ECO:0007669"/>
    <property type="project" value="InterPro"/>
</dbReference>
<reference evidence="3" key="1">
    <citation type="journal article" date="2015" name="Nat. Genet.">
        <title>The genome and transcriptome of the zoonotic hookworm Ancylostoma ceylanicum identify infection-specific gene families.</title>
        <authorList>
            <person name="Schwarz E.M."/>
            <person name="Hu Y."/>
            <person name="Antoshechkin I."/>
            <person name="Miller M.M."/>
            <person name="Sternberg P.W."/>
            <person name="Aroian R.V."/>
        </authorList>
    </citation>
    <scope>NUCLEOTIDE SEQUENCE</scope>
    <source>
        <strain evidence="3">HY135</strain>
    </source>
</reference>
<proteinExistence type="predicted"/>
<keyword evidence="3" id="KW-1185">Reference proteome</keyword>
<evidence type="ECO:0000313" key="3">
    <source>
        <dbReference type="Proteomes" id="UP000024635"/>
    </source>
</evidence>
<comment type="caution">
    <text evidence="2">The sequence shown here is derived from an EMBL/GenBank/DDBJ whole genome shotgun (WGS) entry which is preliminary data.</text>
</comment>
<sequence length="487" mass="54719">MIHSDQGPEFVNSVMSEVCEITGIRQSMTKGNNPRENGITERAIGTITRMLKKKTVIPAQWDILLPMVVFAYNSAPHEAIGDSPFYMLHAFDPNQPSNEIPSESLSWNHVDFDDYKYELLTSIQHLRDCSRGMSEEYRNSMKQRYDARNKVEPSKLPRVGDRVYVRLPGEKNKSKHPKLVDCWSGPFRVIEVSENSALLSNIAKNEDPIRIQHDMVMKVPHELDDTPIETKTKRVKRGRKANKLKTPLTSACCRATTSRDPAASDNSALGLFFTCPGSGRRLGTDDPEEYHCTIRDMTFADVAPDETDVVIRSLRVQSIFSLARMISIYENEVDVDKKRFLMRSPNNNFVTIAGAEKAYTFYKRNCEHVLKALLVHDGSRIAMAGKDVDIEISQLNDLANAGVQFAQSNSWDDVNICGPVRKTVILAPGGFRGYEGILKLEEGVDIIIYSGLKDVVAAVGRVEGINTCIFLTPTSQKPYDATEWPWP</sequence>
<dbReference type="PANTHER" id="PTHR37984">
    <property type="entry name" value="PROTEIN CBG26694"/>
    <property type="match status" value="1"/>
</dbReference>
<dbReference type="OrthoDB" id="5839379at2759"/>
<gene>
    <name evidence="2" type="primary">Acey_s0007.g3355</name>
    <name evidence="2" type="ORF">Y032_0007g3355</name>
</gene>
<evidence type="ECO:0000259" key="1">
    <source>
        <dbReference type="PROSITE" id="PS50994"/>
    </source>
</evidence>
<dbReference type="InterPro" id="IPR001584">
    <property type="entry name" value="Integrase_cat-core"/>
</dbReference>
<dbReference type="EMBL" id="JARK01001343">
    <property type="protein sequence ID" value="EYC28685.1"/>
    <property type="molecule type" value="Genomic_DNA"/>
</dbReference>
<dbReference type="PROSITE" id="PS50994">
    <property type="entry name" value="INTEGRASE"/>
    <property type="match status" value="1"/>
</dbReference>
<dbReference type="STRING" id="53326.A0A016VMP4"/>
<accession>A0A016VMP4</accession>
<name>A0A016VMP4_9BILA</name>
<organism evidence="2 3">
    <name type="scientific">Ancylostoma ceylanicum</name>
    <dbReference type="NCBI Taxonomy" id="53326"/>
    <lineage>
        <taxon>Eukaryota</taxon>
        <taxon>Metazoa</taxon>
        <taxon>Ecdysozoa</taxon>
        <taxon>Nematoda</taxon>
        <taxon>Chromadorea</taxon>
        <taxon>Rhabditida</taxon>
        <taxon>Rhabditina</taxon>
        <taxon>Rhabditomorpha</taxon>
        <taxon>Strongyloidea</taxon>
        <taxon>Ancylostomatidae</taxon>
        <taxon>Ancylostomatinae</taxon>
        <taxon>Ancylostoma</taxon>
    </lineage>
</organism>
<dbReference type="InterPro" id="IPR036397">
    <property type="entry name" value="RNaseH_sf"/>
</dbReference>
<dbReference type="Proteomes" id="UP000024635">
    <property type="component" value="Unassembled WGS sequence"/>
</dbReference>
<dbReference type="InterPro" id="IPR012337">
    <property type="entry name" value="RNaseH-like_sf"/>
</dbReference>
<dbReference type="SUPFAM" id="SSF53098">
    <property type="entry name" value="Ribonuclease H-like"/>
    <property type="match status" value="1"/>
</dbReference>
<protein>
    <recommendedName>
        <fullName evidence="1">Integrase catalytic domain-containing protein</fullName>
    </recommendedName>
</protein>
<feature type="domain" description="Integrase catalytic" evidence="1">
    <location>
        <begin position="1"/>
        <end position="92"/>
    </location>
</feature>
<dbReference type="InterPro" id="IPR050951">
    <property type="entry name" value="Retrovirus_Pol_polyprotein"/>
</dbReference>
<evidence type="ECO:0000313" key="2">
    <source>
        <dbReference type="EMBL" id="EYC28685.1"/>
    </source>
</evidence>
<dbReference type="PANTHER" id="PTHR37984:SF5">
    <property type="entry name" value="PROTEIN NYNRIN-LIKE"/>
    <property type="match status" value="1"/>
</dbReference>
<dbReference type="GO" id="GO:0003676">
    <property type="term" value="F:nucleic acid binding"/>
    <property type="evidence" value="ECO:0007669"/>
    <property type="project" value="InterPro"/>
</dbReference>